<reference evidence="3" key="1">
    <citation type="journal article" date="2019" name="Int. J. Syst. Evol. Microbiol.">
        <title>The Global Catalogue of Microorganisms (GCM) 10K type strain sequencing project: providing services to taxonomists for standard genome sequencing and annotation.</title>
        <authorList>
            <consortium name="The Broad Institute Genomics Platform"/>
            <consortium name="The Broad Institute Genome Sequencing Center for Infectious Disease"/>
            <person name="Wu L."/>
            <person name="Ma J."/>
        </authorList>
    </citation>
    <scope>NUCLEOTIDE SEQUENCE [LARGE SCALE GENOMIC DNA]</scope>
    <source>
        <strain evidence="3">JCM 6835</strain>
    </source>
</reference>
<evidence type="ECO:0000256" key="1">
    <source>
        <dbReference type="SAM" id="MobiDB-lite"/>
    </source>
</evidence>
<accession>A0ABP6FV47</accession>
<dbReference type="EMBL" id="BAAATE010000066">
    <property type="protein sequence ID" value="GAA2701311.1"/>
    <property type="molecule type" value="Genomic_DNA"/>
</dbReference>
<feature type="compositionally biased region" description="Acidic residues" evidence="1">
    <location>
        <begin position="191"/>
        <end position="208"/>
    </location>
</feature>
<feature type="region of interest" description="Disordered" evidence="1">
    <location>
        <begin position="1"/>
        <end position="21"/>
    </location>
</feature>
<protein>
    <recommendedName>
        <fullName evidence="4">Terminase small subunit</fullName>
    </recommendedName>
</protein>
<gene>
    <name evidence="2" type="ORF">GCM10010412_098980</name>
</gene>
<name>A0ABP6FV47_9ACTN</name>
<evidence type="ECO:0008006" key="4">
    <source>
        <dbReference type="Google" id="ProtNLM"/>
    </source>
</evidence>
<dbReference type="RefSeq" id="WP_346157911.1">
    <property type="nucleotide sequence ID" value="NZ_BAAATE010000066.1"/>
</dbReference>
<comment type="caution">
    <text evidence="2">The sequence shown here is derived from an EMBL/GenBank/DDBJ whole genome shotgun (WGS) entry which is preliminary data.</text>
</comment>
<dbReference type="Proteomes" id="UP001501666">
    <property type="component" value="Unassembled WGS sequence"/>
</dbReference>
<evidence type="ECO:0000313" key="2">
    <source>
        <dbReference type="EMBL" id="GAA2701311.1"/>
    </source>
</evidence>
<evidence type="ECO:0000313" key="3">
    <source>
        <dbReference type="Proteomes" id="UP001501666"/>
    </source>
</evidence>
<proteinExistence type="predicted"/>
<organism evidence="2 3">
    <name type="scientific">Nonomuraea recticatena</name>
    <dbReference type="NCBI Taxonomy" id="46178"/>
    <lineage>
        <taxon>Bacteria</taxon>
        <taxon>Bacillati</taxon>
        <taxon>Actinomycetota</taxon>
        <taxon>Actinomycetes</taxon>
        <taxon>Streptosporangiales</taxon>
        <taxon>Streptosporangiaceae</taxon>
        <taxon>Nonomuraea</taxon>
    </lineage>
</organism>
<sequence length="220" mass="24543">MSKLKPLQMDPTLDPWERQPDESITRHAQFCEYRDQGRARTLRKTAASLTKNDRYVRDVAAAFKWRERAEAYDRHLDRLYEQTWVEERRKAAESDAKILNAAIGKLAQRLPSLNASDLSPGDTIRLMDVTMRHRRILFGDPAMTVAVTGPGGDPLTVQVADFASLPPEERRRILGDMAAAVARRVAAVDGHEDDDEDYPAPDDVDQAADAETSALGDGEG</sequence>
<keyword evidence="3" id="KW-1185">Reference proteome</keyword>
<feature type="region of interest" description="Disordered" evidence="1">
    <location>
        <begin position="187"/>
        <end position="220"/>
    </location>
</feature>